<dbReference type="InterPro" id="IPR029062">
    <property type="entry name" value="Class_I_gatase-like"/>
</dbReference>
<evidence type="ECO:0000313" key="2">
    <source>
        <dbReference type="EMBL" id="RYC33092.1"/>
    </source>
</evidence>
<gene>
    <name evidence="2" type="ORF">D3273_04230</name>
</gene>
<reference evidence="2 3" key="1">
    <citation type="submission" date="2018-12" db="EMBL/GenBank/DDBJ databases">
        <authorList>
            <person name="Grouzdev D.S."/>
            <person name="Krutkina M.S."/>
        </authorList>
    </citation>
    <scope>NUCLEOTIDE SEQUENCE [LARGE SCALE GENOMIC DNA]</scope>
    <source>
        <strain evidence="2 3">RmlP026</strain>
    </source>
</reference>
<name>A0A4Q2U9F8_9HYPH</name>
<dbReference type="OrthoDB" id="186587at2"/>
<dbReference type="InterPro" id="IPR002818">
    <property type="entry name" value="DJ-1/PfpI"/>
</dbReference>
<dbReference type="Pfam" id="PF01965">
    <property type="entry name" value="DJ-1_PfpI"/>
    <property type="match status" value="1"/>
</dbReference>
<accession>A0A4Q2U9F8</accession>
<reference evidence="2 3" key="2">
    <citation type="submission" date="2019-02" db="EMBL/GenBank/DDBJ databases">
        <title>'Lichenibacterium ramalinii' gen. nov. sp. nov., 'Lichenibacterium minor' gen. nov. sp. nov.</title>
        <authorList>
            <person name="Pankratov T."/>
        </authorList>
    </citation>
    <scope>NUCLEOTIDE SEQUENCE [LARGE SCALE GENOMIC DNA]</scope>
    <source>
        <strain evidence="2 3">RmlP026</strain>
    </source>
</reference>
<dbReference type="Proteomes" id="UP000290759">
    <property type="component" value="Unassembled WGS sequence"/>
</dbReference>
<dbReference type="GO" id="GO:0006355">
    <property type="term" value="P:regulation of DNA-templated transcription"/>
    <property type="evidence" value="ECO:0007669"/>
    <property type="project" value="TreeGrafter"/>
</dbReference>
<organism evidence="2 3">
    <name type="scientific">Lichenibacterium minor</name>
    <dbReference type="NCBI Taxonomy" id="2316528"/>
    <lineage>
        <taxon>Bacteria</taxon>
        <taxon>Pseudomonadati</taxon>
        <taxon>Pseudomonadota</taxon>
        <taxon>Alphaproteobacteria</taxon>
        <taxon>Hyphomicrobiales</taxon>
        <taxon>Lichenihabitantaceae</taxon>
        <taxon>Lichenibacterium</taxon>
    </lineage>
</organism>
<dbReference type="CDD" id="cd03139">
    <property type="entry name" value="GATase1_PfpI_2"/>
    <property type="match status" value="1"/>
</dbReference>
<dbReference type="AlphaFoldDB" id="A0A4Q2U9F8"/>
<comment type="caution">
    <text evidence="2">The sequence shown here is derived from an EMBL/GenBank/DDBJ whole genome shotgun (WGS) entry which is preliminary data.</text>
</comment>
<dbReference type="Gene3D" id="3.40.50.880">
    <property type="match status" value="1"/>
</dbReference>
<dbReference type="EMBL" id="QYBB01000003">
    <property type="protein sequence ID" value="RYC33092.1"/>
    <property type="molecule type" value="Genomic_DNA"/>
</dbReference>
<dbReference type="PANTHER" id="PTHR43130">
    <property type="entry name" value="ARAC-FAMILY TRANSCRIPTIONAL REGULATOR"/>
    <property type="match status" value="1"/>
</dbReference>
<proteinExistence type="predicted"/>
<dbReference type="SUPFAM" id="SSF52317">
    <property type="entry name" value="Class I glutamine amidotransferase-like"/>
    <property type="match status" value="1"/>
</dbReference>
<dbReference type="InterPro" id="IPR052158">
    <property type="entry name" value="INH-QAR"/>
</dbReference>
<keyword evidence="3" id="KW-1185">Reference proteome</keyword>
<evidence type="ECO:0000313" key="3">
    <source>
        <dbReference type="Proteomes" id="UP000290759"/>
    </source>
</evidence>
<dbReference type="PANTHER" id="PTHR43130:SF2">
    <property type="entry name" value="DJ-1_PFPI DOMAIN-CONTAINING PROTEIN"/>
    <property type="match status" value="1"/>
</dbReference>
<feature type="domain" description="DJ-1/PfpI" evidence="1">
    <location>
        <begin position="9"/>
        <end position="167"/>
    </location>
</feature>
<evidence type="ECO:0000259" key="1">
    <source>
        <dbReference type="Pfam" id="PF01965"/>
    </source>
</evidence>
<protein>
    <submittedName>
        <fullName evidence="2">DJ-1/PfpI family protein</fullName>
    </submittedName>
</protein>
<dbReference type="RefSeq" id="WP_129223845.1">
    <property type="nucleotide sequence ID" value="NZ_QYBB01000003.1"/>
</dbReference>
<sequence length="230" mass="24085">MPAPLSFGFLVFPDIQQLDLTGPYEIASVLDRPKEVHLLWHDLRPVRSTTGLAFTPTRTFADCPPLDVVCVPGGIGVNALLRDEAVLAFLRAQARSARYVTSVCTGSLVLGAAGLLRGKRATSHWLARDLLAGFGAVPTQGRVVRDGKIITAGGVTAGIDFALTIIAELCGDEAAQACQLQLEYAPAPPFDAGTPETAPKGVVAKLKAGGAAVREQRSAFASGWAARNPA</sequence>